<accession>W7U967</accession>
<feature type="compositionally biased region" description="Basic and acidic residues" evidence="1">
    <location>
        <begin position="333"/>
        <end position="344"/>
    </location>
</feature>
<feature type="region of interest" description="Disordered" evidence="1">
    <location>
        <begin position="307"/>
        <end position="356"/>
    </location>
</feature>
<dbReference type="AlphaFoldDB" id="W7U967"/>
<evidence type="ECO:0000256" key="1">
    <source>
        <dbReference type="SAM" id="MobiDB-lite"/>
    </source>
</evidence>
<comment type="caution">
    <text evidence="2">The sequence shown here is derived from an EMBL/GenBank/DDBJ whole genome shotgun (WGS) entry which is preliminary data.</text>
</comment>
<organism evidence="2 3">
    <name type="scientific">Nannochloropsis gaditana</name>
    <dbReference type="NCBI Taxonomy" id="72520"/>
    <lineage>
        <taxon>Eukaryota</taxon>
        <taxon>Sar</taxon>
        <taxon>Stramenopiles</taxon>
        <taxon>Ochrophyta</taxon>
        <taxon>Eustigmatophyceae</taxon>
        <taxon>Eustigmatales</taxon>
        <taxon>Monodopsidaceae</taxon>
        <taxon>Nannochloropsis</taxon>
    </lineage>
</organism>
<reference evidence="2 3" key="1">
    <citation type="journal article" date="2014" name="Mol. Plant">
        <title>Chromosome Scale Genome Assembly and Transcriptome Profiling of Nannochloropsis gaditana in Nitrogen Depletion.</title>
        <authorList>
            <person name="Corteggiani Carpinelli E."/>
            <person name="Telatin A."/>
            <person name="Vitulo N."/>
            <person name="Forcato C."/>
            <person name="D'Angelo M."/>
            <person name="Schiavon R."/>
            <person name="Vezzi A."/>
            <person name="Giacometti G.M."/>
            <person name="Morosinotto T."/>
            <person name="Valle G."/>
        </authorList>
    </citation>
    <scope>NUCLEOTIDE SEQUENCE [LARGE SCALE GENOMIC DNA]</scope>
    <source>
        <strain evidence="2 3">B-31</strain>
    </source>
</reference>
<feature type="compositionally biased region" description="Polar residues" evidence="1">
    <location>
        <begin position="346"/>
        <end position="356"/>
    </location>
</feature>
<name>W7U967_9STRA</name>
<dbReference type="Proteomes" id="UP000019335">
    <property type="component" value="Chromosome 3"/>
</dbReference>
<feature type="compositionally biased region" description="Acidic residues" evidence="1">
    <location>
        <begin position="307"/>
        <end position="319"/>
    </location>
</feature>
<gene>
    <name evidence="2" type="ORF">Naga_100128g4</name>
</gene>
<evidence type="ECO:0000313" key="3">
    <source>
        <dbReference type="Proteomes" id="UP000019335"/>
    </source>
</evidence>
<protein>
    <submittedName>
        <fullName evidence="2">Uncharacterized protein</fullName>
    </submittedName>
</protein>
<keyword evidence="3" id="KW-1185">Reference proteome</keyword>
<sequence>MLLSRLPRNKSKFYIHKMLLRLTIPQAISHRTQGCLRRAHAAVGHTAAYTINSGSFKLVFISTIMVNTSDDRDMPSSRSQGLGLEKLDSDYEESASRFSSSLPSVDMNAAINTLKRCEDRYKTEITKIGRNLRTFFETQLDPSSPSSTDKTLESMYSDYNLTIFSHSLIGGAFGYVLARSVTTRLGPSSRLFAVVSFTGLSSMLAASAATSLATTDLVKKAMEVVAADGSKKEGTQKSWPYLLTCRPVLQLKECVDGPCRDLLLGGKVQGGVGFVQAYHQCRRRADLWATQDEFLAIQEEEGLRDVYEDEEELESENTIEQECSKEQGPPPWRENDKRKHEARASGDSSNAGQGWR</sequence>
<evidence type="ECO:0000313" key="2">
    <source>
        <dbReference type="EMBL" id="EWM29474.1"/>
    </source>
</evidence>
<dbReference type="EMBL" id="AZIL01000156">
    <property type="protein sequence ID" value="EWM29474.1"/>
    <property type="molecule type" value="Genomic_DNA"/>
</dbReference>
<dbReference type="OrthoDB" id="193006at2759"/>
<proteinExistence type="predicted"/>